<proteinExistence type="predicted"/>
<feature type="region of interest" description="Disordered" evidence="2">
    <location>
        <begin position="75"/>
        <end position="161"/>
    </location>
</feature>
<evidence type="ECO:0000256" key="2">
    <source>
        <dbReference type="SAM" id="MobiDB-lite"/>
    </source>
</evidence>
<dbReference type="EMBL" id="JAAAMV010000003">
    <property type="protein sequence ID" value="NBD23862.1"/>
    <property type="molecule type" value="Genomic_DNA"/>
</dbReference>
<evidence type="ECO:0000313" key="4">
    <source>
        <dbReference type="Proteomes" id="UP000665561"/>
    </source>
</evidence>
<organism evidence="3 4">
    <name type="scientific">Paenibacillus glycinis</name>
    <dbReference type="NCBI Taxonomy" id="2697035"/>
    <lineage>
        <taxon>Bacteria</taxon>
        <taxon>Bacillati</taxon>
        <taxon>Bacillota</taxon>
        <taxon>Bacilli</taxon>
        <taxon>Bacillales</taxon>
        <taxon>Paenibacillaceae</taxon>
        <taxon>Paenibacillus</taxon>
    </lineage>
</organism>
<sequence>MLKPLMRRFEDAETPEAERLTTMIEQEVLSVTEVQFESALNEVVIAILSGDTALFIDGGSRAIVLDSRGWKSRAVEEPQTESIIRGSREGFNEDLCTNSQARPSRGQARLPRERLKPPRQARPPQIRTRLPQTRLPAPARRGKKSLDDRMFGHQGPLSRSAAHGRSFSFAFTHSRLASSQAASRGYALNVIGSAKPSSKPASTYSLPYRSSSSRSARKSCSASRTTSSRIDSTGRPSSPG</sequence>
<feature type="compositionally biased region" description="Low complexity" evidence="2">
    <location>
        <begin position="201"/>
        <end position="229"/>
    </location>
</feature>
<gene>
    <name evidence="3" type="ORF">GT019_08260</name>
</gene>
<feature type="region of interest" description="Disordered" evidence="2">
    <location>
        <begin position="192"/>
        <end position="240"/>
    </location>
</feature>
<reference evidence="3 4" key="1">
    <citation type="submission" date="2020-01" db="EMBL/GenBank/DDBJ databases">
        <title>Paenibacillus soybeanensis sp. nov. isolated from the nodules of soybean (Glycine max(L.) Merr).</title>
        <authorList>
            <person name="Wang H."/>
        </authorList>
    </citation>
    <scope>NUCLEOTIDE SEQUENCE [LARGE SCALE GENOMIC DNA]</scope>
    <source>
        <strain evidence="3 4">T1</strain>
    </source>
</reference>
<accession>A0ABW9XN96</accession>
<evidence type="ECO:0000256" key="1">
    <source>
        <dbReference type="ARBA" id="ARBA00023136"/>
    </source>
</evidence>
<name>A0ABW9XN96_9BACL</name>
<feature type="compositionally biased region" description="Polar residues" evidence="2">
    <location>
        <begin position="230"/>
        <end position="240"/>
    </location>
</feature>
<keyword evidence="1" id="KW-0472">Membrane</keyword>
<dbReference type="InterPro" id="IPR004995">
    <property type="entry name" value="Spore_Ger"/>
</dbReference>
<evidence type="ECO:0000313" key="3">
    <source>
        <dbReference type="EMBL" id="NBD23862.1"/>
    </source>
</evidence>
<dbReference type="Pfam" id="PF03323">
    <property type="entry name" value="GerA"/>
    <property type="match status" value="1"/>
</dbReference>
<keyword evidence="4" id="KW-1185">Reference proteome</keyword>
<comment type="caution">
    <text evidence="3">The sequence shown here is derived from an EMBL/GenBank/DDBJ whole genome shotgun (WGS) entry which is preliminary data.</text>
</comment>
<dbReference type="Proteomes" id="UP000665561">
    <property type="component" value="Unassembled WGS sequence"/>
</dbReference>
<protein>
    <submittedName>
        <fullName evidence="3">Uncharacterized protein</fullName>
    </submittedName>
</protein>